<reference evidence="2" key="1">
    <citation type="submission" date="2018-05" db="EMBL/GenBank/DDBJ databases">
        <authorList>
            <person name="Lanie J.A."/>
            <person name="Ng W.-L."/>
            <person name="Kazmierczak K.M."/>
            <person name="Andrzejewski T.M."/>
            <person name="Davidsen T.M."/>
            <person name="Wayne K.J."/>
            <person name="Tettelin H."/>
            <person name="Glass J.I."/>
            <person name="Rusch D."/>
            <person name="Podicherti R."/>
            <person name="Tsui H.-C.T."/>
            <person name="Winkler M.E."/>
        </authorList>
    </citation>
    <scope>NUCLEOTIDE SEQUENCE</scope>
</reference>
<name>A0A382DKH1_9ZZZZ</name>
<dbReference type="AlphaFoldDB" id="A0A382DKH1"/>
<gene>
    <name evidence="2" type="ORF">METZ01_LOCUS191358</name>
</gene>
<evidence type="ECO:0000256" key="1">
    <source>
        <dbReference type="SAM" id="MobiDB-lite"/>
    </source>
</evidence>
<accession>A0A382DKH1</accession>
<organism evidence="2">
    <name type="scientific">marine metagenome</name>
    <dbReference type="NCBI Taxonomy" id="408172"/>
    <lineage>
        <taxon>unclassified sequences</taxon>
        <taxon>metagenomes</taxon>
        <taxon>ecological metagenomes</taxon>
    </lineage>
</organism>
<feature type="region of interest" description="Disordered" evidence="1">
    <location>
        <begin position="35"/>
        <end position="63"/>
    </location>
</feature>
<evidence type="ECO:0000313" key="2">
    <source>
        <dbReference type="EMBL" id="SVB38504.1"/>
    </source>
</evidence>
<protein>
    <submittedName>
        <fullName evidence="2">Uncharacterized protein</fullName>
    </submittedName>
</protein>
<dbReference type="EMBL" id="UINC01039676">
    <property type="protein sequence ID" value="SVB38504.1"/>
    <property type="molecule type" value="Genomic_DNA"/>
</dbReference>
<proteinExistence type="predicted"/>
<sequence>MRVCEIVTEAATPGATSSGNIATVVSPHIAIGPDRYGNSYTGSPGKSGTKAPRVPKPKKIKPTDNALDMKGVSIFGSPIKR</sequence>